<evidence type="ECO:0000313" key="3">
    <source>
        <dbReference type="Proteomes" id="UP001239445"/>
    </source>
</evidence>
<sequence>MHPQKYLIAMLAACTTISALPVSEVVDLSICARSDQTKSCLRKKSTEDYDDTTSYKRAVDTTDGICARTDQSQSCLRKKSEVGV</sequence>
<dbReference type="EMBL" id="MU839840">
    <property type="protein sequence ID" value="KAK1752198.1"/>
    <property type="molecule type" value="Genomic_DNA"/>
</dbReference>
<dbReference type="AlphaFoldDB" id="A0AAJ0B5R6"/>
<keyword evidence="1" id="KW-0732">Signal</keyword>
<evidence type="ECO:0000313" key="2">
    <source>
        <dbReference type="EMBL" id="KAK1752198.1"/>
    </source>
</evidence>
<organism evidence="2 3">
    <name type="scientific">Echria macrotheca</name>
    <dbReference type="NCBI Taxonomy" id="438768"/>
    <lineage>
        <taxon>Eukaryota</taxon>
        <taxon>Fungi</taxon>
        <taxon>Dikarya</taxon>
        <taxon>Ascomycota</taxon>
        <taxon>Pezizomycotina</taxon>
        <taxon>Sordariomycetes</taxon>
        <taxon>Sordariomycetidae</taxon>
        <taxon>Sordariales</taxon>
        <taxon>Schizotheciaceae</taxon>
        <taxon>Echria</taxon>
    </lineage>
</organism>
<dbReference type="Proteomes" id="UP001239445">
    <property type="component" value="Unassembled WGS sequence"/>
</dbReference>
<feature type="chain" id="PRO_5042585888" evidence="1">
    <location>
        <begin position="20"/>
        <end position="84"/>
    </location>
</feature>
<name>A0AAJ0B5R6_9PEZI</name>
<protein>
    <submittedName>
        <fullName evidence="2">Uncharacterized protein</fullName>
    </submittedName>
</protein>
<comment type="caution">
    <text evidence="2">The sequence shown here is derived from an EMBL/GenBank/DDBJ whole genome shotgun (WGS) entry which is preliminary data.</text>
</comment>
<evidence type="ECO:0000256" key="1">
    <source>
        <dbReference type="SAM" id="SignalP"/>
    </source>
</evidence>
<keyword evidence="3" id="KW-1185">Reference proteome</keyword>
<reference evidence="2" key="1">
    <citation type="submission" date="2023-06" db="EMBL/GenBank/DDBJ databases">
        <title>Genome-scale phylogeny and comparative genomics of the fungal order Sordariales.</title>
        <authorList>
            <consortium name="Lawrence Berkeley National Laboratory"/>
            <person name="Hensen N."/>
            <person name="Bonometti L."/>
            <person name="Westerberg I."/>
            <person name="Brannstrom I.O."/>
            <person name="Guillou S."/>
            <person name="Cros-Aarteil S."/>
            <person name="Calhoun S."/>
            <person name="Haridas S."/>
            <person name="Kuo A."/>
            <person name="Mondo S."/>
            <person name="Pangilinan J."/>
            <person name="Riley R."/>
            <person name="Labutti K."/>
            <person name="Andreopoulos B."/>
            <person name="Lipzen A."/>
            <person name="Chen C."/>
            <person name="Yanf M."/>
            <person name="Daum C."/>
            <person name="Ng V."/>
            <person name="Clum A."/>
            <person name="Steindorff A."/>
            <person name="Ohm R."/>
            <person name="Martin F."/>
            <person name="Silar P."/>
            <person name="Natvig D."/>
            <person name="Lalanne C."/>
            <person name="Gautier V."/>
            <person name="Ament-Velasquez S.L."/>
            <person name="Kruys A."/>
            <person name="Hutchinson M.I."/>
            <person name="Powell A.J."/>
            <person name="Barry K."/>
            <person name="Miller A.N."/>
            <person name="Grigoriev I.V."/>
            <person name="Debuchy R."/>
            <person name="Gladieux P."/>
            <person name="Thoren M.H."/>
            <person name="Johannesson H."/>
        </authorList>
    </citation>
    <scope>NUCLEOTIDE SEQUENCE</scope>
    <source>
        <strain evidence="2">PSN4</strain>
    </source>
</reference>
<accession>A0AAJ0B5R6</accession>
<feature type="signal peptide" evidence="1">
    <location>
        <begin position="1"/>
        <end position="19"/>
    </location>
</feature>
<proteinExistence type="predicted"/>
<gene>
    <name evidence="2" type="ORF">QBC47DRAFT_389990</name>
</gene>